<dbReference type="AlphaFoldDB" id="A0A182WPL2"/>
<dbReference type="Proteomes" id="UP000075920">
    <property type="component" value="Unassembled WGS sequence"/>
</dbReference>
<accession>A0A182WPL2</accession>
<evidence type="ECO:0000313" key="2">
    <source>
        <dbReference type="Proteomes" id="UP000075920"/>
    </source>
</evidence>
<sequence length="66" mass="7345">MCPKHRSVKPILRCDCGVYPAKDKAPPNPGKHANPFRNIQLPCTGTAFFHHSTHHTHAAADNRGYK</sequence>
<reference evidence="2" key="1">
    <citation type="submission" date="2013-03" db="EMBL/GenBank/DDBJ databases">
        <title>The Genome Sequence of Anopheles minimus MINIMUS1.</title>
        <authorList>
            <consortium name="The Broad Institute Genomics Platform"/>
            <person name="Neafsey D.E."/>
            <person name="Walton C."/>
            <person name="Walker B."/>
            <person name="Young S.K."/>
            <person name="Zeng Q."/>
            <person name="Gargeya S."/>
            <person name="Fitzgerald M."/>
            <person name="Haas B."/>
            <person name="Abouelleil A."/>
            <person name="Allen A.W."/>
            <person name="Alvarado L."/>
            <person name="Arachchi H.M."/>
            <person name="Berlin A.M."/>
            <person name="Chapman S.B."/>
            <person name="Gainer-Dewar J."/>
            <person name="Goldberg J."/>
            <person name="Griggs A."/>
            <person name="Gujja S."/>
            <person name="Hansen M."/>
            <person name="Howarth C."/>
            <person name="Imamovic A."/>
            <person name="Ireland A."/>
            <person name="Larimer J."/>
            <person name="McCowan C."/>
            <person name="Murphy C."/>
            <person name="Pearson M."/>
            <person name="Poon T.W."/>
            <person name="Priest M."/>
            <person name="Roberts A."/>
            <person name="Saif S."/>
            <person name="Shea T."/>
            <person name="Sisk P."/>
            <person name="Sykes S."/>
            <person name="Wortman J."/>
            <person name="Nusbaum C."/>
            <person name="Birren B."/>
        </authorList>
    </citation>
    <scope>NUCLEOTIDE SEQUENCE [LARGE SCALE GENOMIC DNA]</scope>
    <source>
        <strain evidence="2">MINIMUS1</strain>
    </source>
</reference>
<dbReference type="EnsemblMetazoa" id="AMIN014609-RA">
    <property type="protein sequence ID" value="AMIN014609-PA"/>
    <property type="gene ID" value="AMIN014609"/>
</dbReference>
<protein>
    <submittedName>
        <fullName evidence="1">Uncharacterized protein</fullName>
    </submittedName>
</protein>
<keyword evidence="2" id="KW-1185">Reference proteome</keyword>
<reference evidence="1" key="2">
    <citation type="submission" date="2020-05" db="UniProtKB">
        <authorList>
            <consortium name="EnsemblMetazoa"/>
        </authorList>
    </citation>
    <scope>IDENTIFICATION</scope>
    <source>
        <strain evidence="1">MINIMUS1</strain>
    </source>
</reference>
<evidence type="ECO:0000313" key="1">
    <source>
        <dbReference type="EnsemblMetazoa" id="AMIN014609-PA"/>
    </source>
</evidence>
<organism evidence="1 2">
    <name type="scientific">Anopheles minimus</name>
    <dbReference type="NCBI Taxonomy" id="112268"/>
    <lineage>
        <taxon>Eukaryota</taxon>
        <taxon>Metazoa</taxon>
        <taxon>Ecdysozoa</taxon>
        <taxon>Arthropoda</taxon>
        <taxon>Hexapoda</taxon>
        <taxon>Insecta</taxon>
        <taxon>Pterygota</taxon>
        <taxon>Neoptera</taxon>
        <taxon>Endopterygota</taxon>
        <taxon>Diptera</taxon>
        <taxon>Nematocera</taxon>
        <taxon>Culicoidea</taxon>
        <taxon>Culicidae</taxon>
        <taxon>Anophelinae</taxon>
        <taxon>Anopheles</taxon>
    </lineage>
</organism>
<proteinExistence type="predicted"/>
<dbReference type="VEuPathDB" id="VectorBase:AMIN014609"/>
<name>A0A182WPL2_9DIPT</name>